<evidence type="ECO:0000256" key="7">
    <source>
        <dbReference type="ARBA" id="ARBA00022840"/>
    </source>
</evidence>
<keyword evidence="8" id="KW-0472">Membrane</keyword>
<evidence type="ECO:0000256" key="8">
    <source>
        <dbReference type="SAM" id="Phobius"/>
    </source>
</evidence>
<dbReference type="SMART" id="SM00065">
    <property type="entry name" value="GAF"/>
    <property type="match status" value="1"/>
</dbReference>
<keyword evidence="4" id="KW-0808">Transferase</keyword>
<dbReference type="SUPFAM" id="SSF55781">
    <property type="entry name" value="GAF domain-like"/>
    <property type="match status" value="1"/>
</dbReference>
<dbReference type="InterPro" id="IPR011102">
    <property type="entry name" value="Sig_transdc_His_kinase_HWE"/>
</dbReference>
<keyword evidence="8" id="KW-0812">Transmembrane</keyword>
<comment type="catalytic activity">
    <reaction evidence="1">
        <text>ATP + protein L-histidine = ADP + protein N-phospho-L-histidine.</text>
        <dbReference type="EC" id="2.7.13.3"/>
    </reaction>
</comment>
<dbReference type="RefSeq" id="WP_170151549.1">
    <property type="nucleotide sequence ID" value="NZ_QQBB01000007.1"/>
</dbReference>
<evidence type="ECO:0000256" key="6">
    <source>
        <dbReference type="ARBA" id="ARBA00022777"/>
    </source>
</evidence>
<proteinExistence type="predicted"/>
<feature type="domain" description="GAF" evidence="9">
    <location>
        <begin position="339"/>
        <end position="494"/>
    </location>
</feature>
<protein>
    <recommendedName>
        <fullName evidence="2">histidine kinase</fullName>
        <ecNumber evidence="2">2.7.13.3</ecNumber>
    </recommendedName>
</protein>
<dbReference type="Gene3D" id="3.30.450.20">
    <property type="entry name" value="PAS domain"/>
    <property type="match status" value="2"/>
</dbReference>
<evidence type="ECO:0000313" key="12">
    <source>
        <dbReference type="Proteomes" id="UP000254925"/>
    </source>
</evidence>
<feature type="transmembrane region" description="Helical" evidence="8">
    <location>
        <begin position="273"/>
        <end position="292"/>
    </location>
</feature>
<comment type="caution">
    <text evidence="11">The sequence shown here is derived from an EMBL/GenBank/DDBJ whole genome shotgun (WGS) entry which is preliminary data.</text>
</comment>
<evidence type="ECO:0000256" key="4">
    <source>
        <dbReference type="ARBA" id="ARBA00022679"/>
    </source>
</evidence>
<gene>
    <name evidence="11" type="ORF">DES45_10741</name>
</gene>
<evidence type="ECO:0000313" key="11">
    <source>
        <dbReference type="EMBL" id="RDI57126.1"/>
    </source>
</evidence>
<dbReference type="GO" id="GO:0005524">
    <property type="term" value="F:ATP binding"/>
    <property type="evidence" value="ECO:0007669"/>
    <property type="project" value="UniProtKB-KW"/>
</dbReference>
<sequence length="709" mass="78467">MGVFGVGFIFLTFGYIAWEQRARLMQRSAEETRSTAFFMADHAARLFEVTDLALKQTAALIADESWYTIEPSRMLWEQLRAIKTALPYVDNIWLNDANGRLRMTSMQFPPPDSSVADQDAFKVQASNDRGLYVGTPVRGHLTREPTFLVSRRLQYPAGSFRGIVSVSVALSYFNDYWGKPRLPKGSRITLLREDSQVLAQYPPPPDGLSFVPTVKDDFDRAIRTDARSGTYTYESQGQRRIGSYYQVSDLPLYVRVSVPESAYWNPWIAQVRLYGVFALIALLALLALTAMASQQFREQAANAEVLEREVAARTRALQSETNALEILNRTGAALSAELDLDRVVQSITDAGVELTGAQFGALFYNVVDQGGESYTLYALSGAPKEKFSQFPMPHNTQVFAPTFEGTGIIRSDDITKDPRYGHHEPHKGMPEGHLPVRSYLAIPVVSRTGEVYGGLFFGHEKPGVFTERSERLMIGLAAQAAIAIDNGRLYQAAQHEIAERRQAQAQQSLLIRELHHRVKNTLATVQAVVGATARATSNIDDFYEAFVGRIISLANTHSLLTEAVWQTASLREILDKELMPYKDDAGERVVLEGTPVELPSEAAVPIGMAIHELTTNAAKYGALSVNSGKVAVSWTSETLPDGLRLMLRWKESGGPPVTPPKRQGFGSRLLHRVLATQLNAKVEMDFRPQGLQVAVDAVLKKATFLDPAA</sequence>
<evidence type="ECO:0000259" key="9">
    <source>
        <dbReference type="SMART" id="SM00065"/>
    </source>
</evidence>
<reference evidence="11 12" key="1">
    <citation type="submission" date="2018-07" db="EMBL/GenBank/DDBJ databases">
        <title>Genomic Encyclopedia of Type Strains, Phase IV (KMG-IV): sequencing the most valuable type-strain genomes for metagenomic binning, comparative biology and taxonomic classification.</title>
        <authorList>
            <person name="Goeker M."/>
        </authorList>
    </citation>
    <scope>NUCLEOTIDE SEQUENCE [LARGE SCALE GENOMIC DNA]</scope>
    <source>
        <strain evidence="11 12">DSM 14364</strain>
    </source>
</reference>
<dbReference type="Gene3D" id="3.30.450.40">
    <property type="match status" value="1"/>
</dbReference>
<name>A0A370HLS1_9HYPH</name>
<dbReference type="Gene3D" id="3.30.565.10">
    <property type="entry name" value="Histidine kinase-like ATPase, C-terminal domain"/>
    <property type="match status" value="1"/>
</dbReference>
<dbReference type="InterPro" id="IPR003018">
    <property type="entry name" value="GAF"/>
</dbReference>
<dbReference type="SMART" id="SM00911">
    <property type="entry name" value="HWE_HK"/>
    <property type="match status" value="1"/>
</dbReference>
<keyword evidence="3" id="KW-0597">Phosphoprotein</keyword>
<dbReference type="Pfam" id="PF07536">
    <property type="entry name" value="HWE_HK"/>
    <property type="match status" value="1"/>
</dbReference>
<dbReference type="GO" id="GO:0004673">
    <property type="term" value="F:protein histidine kinase activity"/>
    <property type="evidence" value="ECO:0007669"/>
    <property type="project" value="UniProtKB-EC"/>
</dbReference>
<keyword evidence="12" id="KW-1185">Reference proteome</keyword>
<keyword evidence="8" id="KW-1133">Transmembrane helix</keyword>
<dbReference type="EMBL" id="QQBB01000007">
    <property type="protein sequence ID" value="RDI57126.1"/>
    <property type="molecule type" value="Genomic_DNA"/>
</dbReference>
<keyword evidence="6 11" id="KW-0418">Kinase</keyword>
<evidence type="ECO:0000256" key="5">
    <source>
        <dbReference type="ARBA" id="ARBA00022741"/>
    </source>
</evidence>
<keyword evidence="5" id="KW-0547">Nucleotide-binding</keyword>
<evidence type="ECO:0000259" key="10">
    <source>
        <dbReference type="SMART" id="SM00911"/>
    </source>
</evidence>
<dbReference type="Pfam" id="PF13185">
    <property type="entry name" value="GAF_2"/>
    <property type="match status" value="1"/>
</dbReference>
<dbReference type="InterPro" id="IPR036890">
    <property type="entry name" value="HATPase_C_sf"/>
</dbReference>
<organism evidence="11 12">
    <name type="scientific">Microvirga subterranea</name>
    <dbReference type="NCBI Taxonomy" id="186651"/>
    <lineage>
        <taxon>Bacteria</taxon>
        <taxon>Pseudomonadati</taxon>
        <taxon>Pseudomonadota</taxon>
        <taxon>Alphaproteobacteria</taxon>
        <taxon>Hyphomicrobiales</taxon>
        <taxon>Methylobacteriaceae</taxon>
        <taxon>Microvirga</taxon>
    </lineage>
</organism>
<evidence type="ECO:0000256" key="2">
    <source>
        <dbReference type="ARBA" id="ARBA00012438"/>
    </source>
</evidence>
<dbReference type="EC" id="2.7.13.3" evidence="2"/>
<dbReference type="AlphaFoldDB" id="A0A370HLS1"/>
<dbReference type="CDD" id="cd12915">
    <property type="entry name" value="PDC2_DGC_like"/>
    <property type="match status" value="1"/>
</dbReference>
<dbReference type="InterPro" id="IPR029016">
    <property type="entry name" value="GAF-like_dom_sf"/>
</dbReference>
<dbReference type="PANTHER" id="PTHR41523">
    <property type="entry name" value="TWO-COMPONENT SYSTEM SENSOR PROTEIN"/>
    <property type="match status" value="1"/>
</dbReference>
<dbReference type="Proteomes" id="UP000254925">
    <property type="component" value="Unassembled WGS sequence"/>
</dbReference>
<dbReference type="CDD" id="cd12914">
    <property type="entry name" value="PDC1_DGC_like"/>
    <property type="match status" value="1"/>
</dbReference>
<dbReference type="PANTHER" id="PTHR41523:SF8">
    <property type="entry name" value="ETHYLENE RESPONSE SENSOR PROTEIN"/>
    <property type="match status" value="1"/>
</dbReference>
<keyword evidence="7" id="KW-0067">ATP-binding</keyword>
<evidence type="ECO:0000256" key="1">
    <source>
        <dbReference type="ARBA" id="ARBA00000085"/>
    </source>
</evidence>
<feature type="domain" description="Signal transduction histidine kinase HWE region" evidence="10">
    <location>
        <begin position="513"/>
        <end position="595"/>
    </location>
</feature>
<accession>A0A370HLS1</accession>
<evidence type="ECO:0000256" key="3">
    <source>
        <dbReference type="ARBA" id="ARBA00022553"/>
    </source>
</evidence>